<keyword evidence="3" id="KW-1185">Reference proteome</keyword>
<name>A0A9Q3K751_9BASI</name>
<gene>
    <name evidence="2" type="ORF">O181_114089</name>
</gene>
<organism evidence="2 3">
    <name type="scientific">Austropuccinia psidii MF-1</name>
    <dbReference type="NCBI Taxonomy" id="1389203"/>
    <lineage>
        <taxon>Eukaryota</taxon>
        <taxon>Fungi</taxon>
        <taxon>Dikarya</taxon>
        <taxon>Basidiomycota</taxon>
        <taxon>Pucciniomycotina</taxon>
        <taxon>Pucciniomycetes</taxon>
        <taxon>Pucciniales</taxon>
        <taxon>Sphaerophragmiaceae</taxon>
        <taxon>Austropuccinia</taxon>
    </lineage>
</organism>
<feature type="region of interest" description="Disordered" evidence="1">
    <location>
        <begin position="1"/>
        <end position="33"/>
    </location>
</feature>
<accession>A0A9Q3K751</accession>
<dbReference type="AlphaFoldDB" id="A0A9Q3K751"/>
<dbReference type="EMBL" id="AVOT02094075">
    <property type="protein sequence ID" value="MBW0574374.1"/>
    <property type="molecule type" value="Genomic_DNA"/>
</dbReference>
<proteinExistence type="predicted"/>
<comment type="caution">
    <text evidence="2">The sequence shown here is derived from an EMBL/GenBank/DDBJ whole genome shotgun (WGS) entry which is preliminary data.</text>
</comment>
<feature type="region of interest" description="Disordered" evidence="1">
    <location>
        <begin position="67"/>
        <end position="91"/>
    </location>
</feature>
<evidence type="ECO:0000256" key="1">
    <source>
        <dbReference type="SAM" id="MobiDB-lite"/>
    </source>
</evidence>
<dbReference type="Proteomes" id="UP000765509">
    <property type="component" value="Unassembled WGS sequence"/>
</dbReference>
<evidence type="ECO:0000313" key="3">
    <source>
        <dbReference type="Proteomes" id="UP000765509"/>
    </source>
</evidence>
<protein>
    <submittedName>
        <fullName evidence="2">Uncharacterized protein</fullName>
    </submittedName>
</protein>
<evidence type="ECO:0000313" key="2">
    <source>
        <dbReference type="EMBL" id="MBW0574374.1"/>
    </source>
</evidence>
<sequence length="129" mass="14090">MPIQNSPPEQKTRSKARTQAVLTQTKRDPLDGTLAAPQVRAHLDRGAIMEGRKRAKKIEFIFWRKSDSTEASPASVGASQGTGGPTLAQYNQPVFHHSKPSLLAIMHQMTQIMENILDASSPGASRLCL</sequence>
<reference evidence="2" key="1">
    <citation type="submission" date="2021-03" db="EMBL/GenBank/DDBJ databases">
        <title>Draft genome sequence of rust myrtle Austropuccinia psidii MF-1, a brazilian biotype.</title>
        <authorList>
            <person name="Quecine M.C."/>
            <person name="Pachon D.M.R."/>
            <person name="Bonatelli M.L."/>
            <person name="Correr F.H."/>
            <person name="Franceschini L.M."/>
            <person name="Leite T.F."/>
            <person name="Margarido G.R.A."/>
            <person name="Almeida C.A."/>
            <person name="Ferrarezi J.A."/>
            <person name="Labate C.A."/>
        </authorList>
    </citation>
    <scope>NUCLEOTIDE SEQUENCE</scope>
    <source>
        <strain evidence="2">MF-1</strain>
    </source>
</reference>